<dbReference type="RefSeq" id="WP_376859360.1">
    <property type="nucleotide sequence ID" value="NZ_JBHSLA010000002.1"/>
</dbReference>
<dbReference type="Proteomes" id="UP001596162">
    <property type="component" value="Unassembled WGS sequence"/>
</dbReference>
<proteinExistence type="predicted"/>
<comment type="caution">
    <text evidence="1">The sequence shown here is derived from an EMBL/GenBank/DDBJ whole genome shotgun (WGS) entry which is preliminary data.</text>
</comment>
<name>A0ABW0C434_9FLAO</name>
<sequence>MILKPVSNSRAGNIRYFGFYMDRAITFKYDCIKISSRTDDVYANVITNIHFEKGWNFIEENLIRIKTNRPGDSLATQLNEI</sequence>
<accession>A0ABW0C434</accession>
<gene>
    <name evidence="1" type="ORF">ACFPH8_06145</name>
</gene>
<evidence type="ECO:0000313" key="2">
    <source>
        <dbReference type="Proteomes" id="UP001596162"/>
    </source>
</evidence>
<evidence type="ECO:0000313" key="1">
    <source>
        <dbReference type="EMBL" id="MFC5194903.1"/>
    </source>
</evidence>
<reference evidence="2" key="1">
    <citation type="journal article" date="2019" name="Int. J. Syst. Evol. Microbiol.">
        <title>The Global Catalogue of Microorganisms (GCM) 10K type strain sequencing project: providing services to taxonomists for standard genome sequencing and annotation.</title>
        <authorList>
            <consortium name="The Broad Institute Genomics Platform"/>
            <consortium name="The Broad Institute Genome Sequencing Center for Infectious Disease"/>
            <person name="Wu L."/>
            <person name="Ma J."/>
        </authorList>
    </citation>
    <scope>NUCLEOTIDE SEQUENCE [LARGE SCALE GENOMIC DNA]</scope>
    <source>
        <strain evidence="2">JCM 17978</strain>
    </source>
</reference>
<keyword evidence="2" id="KW-1185">Reference proteome</keyword>
<protein>
    <submittedName>
        <fullName evidence="1">Uncharacterized protein</fullName>
    </submittedName>
</protein>
<organism evidence="1 2">
    <name type="scientific">Bizionia hallyeonensis</name>
    <dbReference type="NCBI Taxonomy" id="1123757"/>
    <lineage>
        <taxon>Bacteria</taxon>
        <taxon>Pseudomonadati</taxon>
        <taxon>Bacteroidota</taxon>
        <taxon>Flavobacteriia</taxon>
        <taxon>Flavobacteriales</taxon>
        <taxon>Flavobacteriaceae</taxon>
        <taxon>Bizionia</taxon>
    </lineage>
</organism>
<dbReference type="EMBL" id="JBHSLA010000002">
    <property type="protein sequence ID" value="MFC5194903.1"/>
    <property type="molecule type" value="Genomic_DNA"/>
</dbReference>